<keyword evidence="1" id="KW-0812">Transmembrane</keyword>
<name>B6IJ30_CAEBR</name>
<dbReference type="CTD" id="68919181"/>
<dbReference type="InParanoid" id="B6IJ30"/>
<organism evidence="2 3">
    <name type="scientific">Caenorhabditis briggsae</name>
    <dbReference type="NCBI Taxonomy" id="6238"/>
    <lineage>
        <taxon>Eukaryota</taxon>
        <taxon>Metazoa</taxon>
        <taxon>Ecdysozoa</taxon>
        <taxon>Nematoda</taxon>
        <taxon>Chromadorea</taxon>
        <taxon>Rhabditida</taxon>
        <taxon>Rhabditina</taxon>
        <taxon>Rhabditomorpha</taxon>
        <taxon>Rhabditoidea</taxon>
        <taxon>Rhabditidae</taxon>
        <taxon>Peloderinae</taxon>
        <taxon>Caenorhabditis</taxon>
    </lineage>
</organism>
<keyword evidence="1" id="KW-1133">Transmembrane helix</keyword>
<protein>
    <submittedName>
        <fullName evidence="2">Protein CBG27732</fullName>
    </submittedName>
</protein>
<dbReference type="HOGENOM" id="CLU_2981065_0_0_1"/>
<sequence length="58" mass="6765">MTPRNIAIDLSRIIILYVFIVLIVYGIWMRAMGPVFQVMVKYQPPSGEKRVRPVMEEV</sequence>
<accession>B6IJ30</accession>
<feature type="transmembrane region" description="Helical" evidence="1">
    <location>
        <begin position="6"/>
        <end position="28"/>
    </location>
</feature>
<dbReference type="KEGG" id="cbr:CBG_27732"/>
<reference evidence="2 3" key="2">
    <citation type="journal article" date="2011" name="PLoS Genet.">
        <title>Caenorhabditis briggsae recombinant inbred line genotypes reveal inter-strain incompatibility and the evolution of recombination.</title>
        <authorList>
            <person name="Ross J.A."/>
            <person name="Koboldt D.C."/>
            <person name="Staisch J.E."/>
            <person name="Chamberlin H.M."/>
            <person name="Gupta B.P."/>
            <person name="Miller R.D."/>
            <person name="Baird S.E."/>
            <person name="Haag E.S."/>
        </authorList>
    </citation>
    <scope>NUCLEOTIDE SEQUENCE [LARGE SCALE GENOMIC DNA]</scope>
    <source>
        <strain evidence="2 3">AF16</strain>
    </source>
</reference>
<reference evidence="2 3" key="1">
    <citation type="journal article" date="2003" name="PLoS Biol.">
        <title>The genome sequence of Caenorhabditis briggsae: a platform for comparative genomics.</title>
        <authorList>
            <person name="Stein L.D."/>
            <person name="Bao Z."/>
            <person name="Blasiar D."/>
            <person name="Blumenthal T."/>
            <person name="Brent M.R."/>
            <person name="Chen N."/>
            <person name="Chinwalla A."/>
            <person name="Clarke L."/>
            <person name="Clee C."/>
            <person name="Coghlan A."/>
            <person name="Coulson A."/>
            <person name="D'Eustachio P."/>
            <person name="Fitch D.H."/>
            <person name="Fulton L.A."/>
            <person name="Fulton R.E."/>
            <person name="Griffiths-Jones S."/>
            <person name="Harris T.W."/>
            <person name="Hillier L.W."/>
            <person name="Kamath R."/>
            <person name="Kuwabara P.E."/>
            <person name="Mardis E.R."/>
            <person name="Marra M.A."/>
            <person name="Miner T.L."/>
            <person name="Minx P."/>
            <person name="Mullikin J.C."/>
            <person name="Plumb R.W."/>
            <person name="Rogers J."/>
            <person name="Schein J.E."/>
            <person name="Sohrmann M."/>
            <person name="Spieth J."/>
            <person name="Stajich J.E."/>
            <person name="Wei C."/>
            <person name="Willey D."/>
            <person name="Wilson R.K."/>
            <person name="Durbin R."/>
            <person name="Waterston R.H."/>
        </authorList>
    </citation>
    <scope>NUCLEOTIDE SEQUENCE [LARGE SCALE GENOMIC DNA]</scope>
    <source>
        <strain evidence="2 3">AF16</strain>
    </source>
</reference>
<dbReference type="GeneID" id="68919181"/>
<evidence type="ECO:0000256" key="1">
    <source>
        <dbReference type="SAM" id="Phobius"/>
    </source>
</evidence>
<keyword evidence="1" id="KW-0472">Membrane</keyword>
<proteinExistence type="predicted"/>
<gene>
    <name evidence="2" type="ORF">CBG27732</name>
    <name evidence="2" type="ORF">CBG_27732</name>
</gene>
<dbReference type="Proteomes" id="UP000008549">
    <property type="component" value="Unassembled WGS sequence"/>
</dbReference>
<evidence type="ECO:0000313" key="2">
    <source>
        <dbReference type="EMBL" id="CAS00010.1"/>
    </source>
</evidence>
<dbReference type="EMBL" id="HE600983">
    <property type="protein sequence ID" value="CAS00010.1"/>
    <property type="molecule type" value="Genomic_DNA"/>
</dbReference>
<dbReference type="RefSeq" id="XP_045099571.1">
    <property type="nucleotide sequence ID" value="XM_045239715.1"/>
</dbReference>
<evidence type="ECO:0000313" key="3">
    <source>
        <dbReference type="Proteomes" id="UP000008549"/>
    </source>
</evidence>
<dbReference type="AlphaFoldDB" id="B6IJ30"/>
<keyword evidence="3" id="KW-1185">Reference proteome</keyword>